<keyword evidence="2" id="KW-0812">Transmembrane</keyword>
<feature type="compositionally biased region" description="Basic residues" evidence="1">
    <location>
        <begin position="302"/>
        <end position="317"/>
    </location>
</feature>
<evidence type="ECO:0000313" key="3">
    <source>
        <dbReference type="EMBL" id="NLZ24393.1"/>
    </source>
</evidence>
<dbReference type="AlphaFoldDB" id="A0A847VCZ1"/>
<dbReference type="Proteomes" id="UP000564033">
    <property type="component" value="Unassembled WGS sequence"/>
</dbReference>
<organism evidence="3 4">
    <name type="scientific">Candidatus Dojkabacteria bacterium</name>
    <dbReference type="NCBI Taxonomy" id="2099670"/>
    <lineage>
        <taxon>Bacteria</taxon>
        <taxon>Candidatus Dojkabacteria</taxon>
    </lineage>
</organism>
<protein>
    <recommendedName>
        <fullName evidence="5">DUF916 domain-containing protein</fullName>
    </recommendedName>
</protein>
<proteinExistence type="predicted"/>
<comment type="caution">
    <text evidence="3">The sequence shown here is derived from an EMBL/GenBank/DDBJ whole genome shotgun (WGS) entry which is preliminary data.</text>
</comment>
<keyword evidence="2" id="KW-0472">Membrane</keyword>
<reference evidence="3 4" key="1">
    <citation type="journal article" date="2020" name="Biotechnol. Biofuels">
        <title>New insights from the biogas microbiome by comprehensive genome-resolved metagenomics of nearly 1600 species originating from multiple anaerobic digesters.</title>
        <authorList>
            <person name="Campanaro S."/>
            <person name="Treu L."/>
            <person name="Rodriguez-R L.M."/>
            <person name="Kovalovszki A."/>
            <person name="Ziels R.M."/>
            <person name="Maus I."/>
            <person name="Zhu X."/>
            <person name="Kougias P.G."/>
            <person name="Basile A."/>
            <person name="Luo G."/>
            <person name="Schluter A."/>
            <person name="Konstantinidis K.T."/>
            <person name="Angelidaki I."/>
        </authorList>
    </citation>
    <scope>NUCLEOTIDE SEQUENCE [LARGE SCALE GENOMIC DNA]</scope>
    <source>
        <strain evidence="3">AS19jrsBPTG_9</strain>
    </source>
</reference>
<feature type="transmembrane region" description="Helical" evidence="2">
    <location>
        <begin position="265"/>
        <end position="287"/>
    </location>
</feature>
<name>A0A847VCZ1_9BACT</name>
<dbReference type="EMBL" id="JAAZIL010000038">
    <property type="protein sequence ID" value="NLZ24393.1"/>
    <property type="molecule type" value="Genomic_DNA"/>
</dbReference>
<evidence type="ECO:0000313" key="4">
    <source>
        <dbReference type="Proteomes" id="UP000564033"/>
    </source>
</evidence>
<gene>
    <name evidence="3" type="ORF">GX888_01415</name>
</gene>
<sequence length="317" mass="36156">MKFLKVLLTLLIIYPLFFASSISANTISPAINRVRLAQGQRSIASLDFQNSQNMDLEIVATPYAYNPKTDEISSDKEDIFLRVDTDTFNVKRDEKINIKYEIIPISNLSNGTYFNIIALTPVMENQDIQINASISQLIILDIVDTNNDVKGIVTTDYSTNIQLVNRGIPFLTPLRLKYSITNASNYVLTPQGRIDVFNEKNTYKPTYIYVNKEEQHLYPEEVLEDNIQINSWHISDIFTKRIVLAQITNGLDSNSQSIEVEIRSYTIEIAIILTLLLLSVILSKYVIQKKTKEKENIPTGNKQKKKKQINRVKKSSG</sequence>
<evidence type="ECO:0008006" key="5">
    <source>
        <dbReference type="Google" id="ProtNLM"/>
    </source>
</evidence>
<accession>A0A847VCZ1</accession>
<evidence type="ECO:0000256" key="1">
    <source>
        <dbReference type="SAM" id="MobiDB-lite"/>
    </source>
</evidence>
<keyword evidence="2" id="KW-1133">Transmembrane helix</keyword>
<evidence type="ECO:0000256" key="2">
    <source>
        <dbReference type="SAM" id="Phobius"/>
    </source>
</evidence>
<feature type="region of interest" description="Disordered" evidence="1">
    <location>
        <begin position="294"/>
        <end position="317"/>
    </location>
</feature>